<name>A0A1G7PCE2_9LACT</name>
<evidence type="ECO:0000313" key="3">
    <source>
        <dbReference type="Proteomes" id="UP000199708"/>
    </source>
</evidence>
<keyword evidence="1" id="KW-1133">Transmembrane helix</keyword>
<dbReference type="AlphaFoldDB" id="A0A1G7PCE2"/>
<dbReference type="RefSeq" id="WP_245694783.1">
    <property type="nucleotide sequence ID" value="NZ_FNCK01000001.1"/>
</dbReference>
<keyword evidence="3" id="KW-1185">Reference proteome</keyword>
<gene>
    <name evidence="2" type="ORF">SAMN05421791_101182</name>
</gene>
<proteinExistence type="predicted"/>
<accession>A0A1G7PCE2</accession>
<organism evidence="2 3">
    <name type="scientific">Facklamia miroungae</name>
    <dbReference type="NCBI Taxonomy" id="120956"/>
    <lineage>
        <taxon>Bacteria</taxon>
        <taxon>Bacillati</taxon>
        <taxon>Bacillota</taxon>
        <taxon>Bacilli</taxon>
        <taxon>Lactobacillales</taxon>
        <taxon>Aerococcaceae</taxon>
        <taxon>Facklamia</taxon>
    </lineage>
</organism>
<dbReference type="Pfam" id="PF06961">
    <property type="entry name" value="DUF1294"/>
    <property type="match status" value="1"/>
</dbReference>
<dbReference type="EMBL" id="FNCK01000001">
    <property type="protein sequence ID" value="SDF83309.1"/>
    <property type="molecule type" value="Genomic_DNA"/>
</dbReference>
<keyword evidence="1" id="KW-0812">Transmembrane</keyword>
<keyword evidence="1" id="KW-0472">Membrane</keyword>
<feature type="transmembrane region" description="Helical" evidence="1">
    <location>
        <begin position="68"/>
        <end position="90"/>
    </location>
</feature>
<evidence type="ECO:0000313" key="2">
    <source>
        <dbReference type="EMBL" id="SDF83309.1"/>
    </source>
</evidence>
<reference evidence="2 3" key="1">
    <citation type="submission" date="2016-10" db="EMBL/GenBank/DDBJ databases">
        <authorList>
            <person name="de Groot N.N."/>
        </authorList>
    </citation>
    <scope>NUCLEOTIDE SEQUENCE [LARGE SCALE GENOMIC DNA]</scope>
    <source>
        <strain evidence="2 3">ATCC BAA-466</strain>
    </source>
</reference>
<feature type="transmembrane region" description="Helical" evidence="1">
    <location>
        <begin position="41"/>
        <end position="61"/>
    </location>
</feature>
<dbReference type="InterPro" id="IPR010718">
    <property type="entry name" value="DUF1294"/>
</dbReference>
<evidence type="ECO:0000256" key="1">
    <source>
        <dbReference type="SAM" id="Phobius"/>
    </source>
</evidence>
<feature type="transmembrane region" description="Helical" evidence="1">
    <location>
        <begin position="7"/>
        <end position="25"/>
    </location>
</feature>
<sequence>MQALLNYLMFILGIWNAIVFLIYAFDKYKAKHQLWRISEKTLLIVTFCFGGIGGLLAIYIFHHKIRKGIFIATAILSCLMITILIGYITANLTYIP</sequence>
<protein>
    <submittedName>
        <fullName evidence="2">Uncharacterized membrane protein YsdA, DUF1294 family</fullName>
    </submittedName>
</protein>
<dbReference type="Proteomes" id="UP000199708">
    <property type="component" value="Unassembled WGS sequence"/>
</dbReference>